<accession>A0AAD4CPN6</accession>
<evidence type="ECO:0000256" key="1">
    <source>
        <dbReference type="ARBA" id="ARBA00022723"/>
    </source>
</evidence>
<dbReference type="GO" id="GO:0046872">
    <property type="term" value="F:metal ion binding"/>
    <property type="evidence" value="ECO:0007669"/>
    <property type="project" value="UniProtKB-KW"/>
</dbReference>
<protein>
    <recommendedName>
        <fullName evidence="10">Transcription factor domain-containing protein</fullName>
    </recommendedName>
</protein>
<name>A0AAD4CPN6_ASPNN</name>
<gene>
    <name evidence="8" type="ORF">FE257_006068</name>
</gene>
<evidence type="ECO:0000256" key="5">
    <source>
        <dbReference type="ARBA" id="ARBA00023242"/>
    </source>
</evidence>
<keyword evidence="9" id="KW-1185">Reference proteome</keyword>
<evidence type="ECO:0000256" key="6">
    <source>
        <dbReference type="SAM" id="MobiDB-lite"/>
    </source>
</evidence>
<keyword evidence="4" id="KW-0804">Transcription</keyword>
<dbReference type="PANTHER" id="PTHR47660:SF2">
    <property type="entry name" value="TRANSCRIPTION FACTOR WITH C2H2 AND ZN(2)-CYS(6) DNA BINDING DOMAIN (EUROFUNG)"/>
    <property type="match status" value="1"/>
</dbReference>
<organism evidence="8 9">
    <name type="scientific">Aspergillus nanangensis</name>
    <dbReference type="NCBI Taxonomy" id="2582783"/>
    <lineage>
        <taxon>Eukaryota</taxon>
        <taxon>Fungi</taxon>
        <taxon>Dikarya</taxon>
        <taxon>Ascomycota</taxon>
        <taxon>Pezizomycotina</taxon>
        <taxon>Eurotiomycetes</taxon>
        <taxon>Eurotiomycetidae</taxon>
        <taxon>Eurotiales</taxon>
        <taxon>Aspergillaceae</taxon>
        <taxon>Aspergillus</taxon>
        <taxon>Aspergillus subgen. Circumdati</taxon>
    </lineage>
</organism>
<keyword evidence="3" id="KW-0805">Transcription regulation</keyword>
<dbReference type="PANTHER" id="PTHR47660">
    <property type="entry name" value="TRANSCRIPTION FACTOR WITH C2H2 AND ZN(2)-CYS(6) DNA BINDING DOMAIN (EUROFUNG)-RELATED-RELATED"/>
    <property type="match status" value="1"/>
</dbReference>
<evidence type="ECO:0000313" key="9">
    <source>
        <dbReference type="Proteomes" id="UP001194746"/>
    </source>
</evidence>
<sequence>MSDFAWFTSESPAVDTAAPFPPCLTSDMELCLDSSVADFLEANFEYSGGWEELITKGRIRQASEAYKTSLWYSVPGQSWANHELTSSLTDETPEALLKELRSSAPPRFNQSARDQLFATLIICAHNKSPECLQTLCSAFPSPALLNTLVHLFLAKHDLKIDSWIHSASCEPNAWNMELMAMIVAASALTTSSPALHRLGTGLRRLLRPLILEKIEGHEANCKLELYQAFLLSLELDLWHGEEDCLHRAGRFASVIATFVREELKDRHPGSINPLSPTNNEESSITEKWIAWIRAESFKRLATRFCVYDNQLSMTLSTRALMPLSDYCPSAPQPRELWLARDHTEWNRMYMAQQDNYVPRIMDLFISMPSIPLNTDFVDSGLAMKVSFHLIGGLITEYQLSTQQQPHTMTQTCREEPSPDSSSSNPSRRKQELKTAITNFDHVFSSHICASNIGHFIVSYLSMTLDVSIKNIEILAGKTGEQESHDMYQIMKDWPHTTEACSAIWHAGQVLRLFKLLDRLTSFQIIMVYHAGLVLFAYSVLSRVNGRAVVLAEGSDTRFYLNDVSSSSRVEEFIRNGVSLEPMLRGDFRGTERVTAPLLTTDAAVEIISEVVLNRSHNCEGLSPRLIHGLVNLLRDLASAIQVAENSHFLNGLEF</sequence>
<keyword evidence="7" id="KW-1133">Transmembrane helix</keyword>
<reference evidence="8" key="2">
    <citation type="submission" date="2020-02" db="EMBL/GenBank/DDBJ databases">
        <authorList>
            <person name="Gilchrist C.L.M."/>
            <person name="Chooi Y.-H."/>
        </authorList>
    </citation>
    <scope>NUCLEOTIDE SEQUENCE</scope>
    <source>
        <strain evidence="8">MST-FP2251</strain>
    </source>
</reference>
<keyword evidence="2" id="KW-0862">Zinc</keyword>
<evidence type="ECO:0000256" key="2">
    <source>
        <dbReference type="ARBA" id="ARBA00022833"/>
    </source>
</evidence>
<keyword evidence="7" id="KW-0812">Transmembrane</keyword>
<keyword evidence="5" id="KW-0539">Nucleus</keyword>
<reference evidence="8" key="1">
    <citation type="journal article" date="2019" name="Beilstein J. Org. Chem.">
        <title>Nanangenines: drimane sesquiterpenoids as the dominant metabolite cohort of a novel Australian fungus, Aspergillus nanangensis.</title>
        <authorList>
            <person name="Lacey H.J."/>
            <person name="Gilchrist C.L.M."/>
            <person name="Crombie A."/>
            <person name="Kalaitzis J.A."/>
            <person name="Vuong D."/>
            <person name="Rutledge P.J."/>
            <person name="Turner P."/>
            <person name="Pitt J.I."/>
            <person name="Lacey E."/>
            <person name="Chooi Y.H."/>
            <person name="Piggott A.M."/>
        </authorList>
    </citation>
    <scope>NUCLEOTIDE SEQUENCE</scope>
    <source>
        <strain evidence="8">MST-FP2251</strain>
    </source>
</reference>
<evidence type="ECO:0000313" key="8">
    <source>
        <dbReference type="EMBL" id="KAF9890400.1"/>
    </source>
</evidence>
<feature type="region of interest" description="Disordered" evidence="6">
    <location>
        <begin position="404"/>
        <end position="430"/>
    </location>
</feature>
<dbReference type="AlphaFoldDB" id="A0AAD4CPN6"/>
<dbReference type="EMBL" id="VCAU01000027">
    <property type="protein sequence ID" value="KAF9890400.1"/>
    <property type="molecule type" value="Genomic_DNA"/>
</dbReference>
<keyword evidence="1" id="KW-0479">Metal-binding</keyword>
<feature type="transmembrane region" description="Helical" evidence="7">
    <location>
        <begin position="521"/>
        <end position="540"/>
    </location>
</feature>
<evidence type="ECO:0008006" key="10">
    <source>
        <dbReference type="Google" id="ProtNLM"/>
    </source>
</evidence>
<evidence type="ECO:0000256" key="4">
    <source>
        <dbReference type="ARBA" id="ARBA00023163"/>
    </source>
</evidence>
<dbReference type="Proteomes" id="UP001194746">
    <property type="component" value="Unassembled WGS sequence"/>
</dbReference>
<keyword evidence="7" id="KW-0472">Membrane</keyword>
<evidence type="ECO:0000256" key="7">
    <source>
        <dbReference type="SAM" id="Phobius"/>
    </source>
</evidence>
<comment type="caution">
    <text evidence="8">The sequence shown here is derived from an EMBL/GenBank/DDBJ whole genome shotgun (WGS) entry which is preliminary data.</text>
</comment>
<evidence type="ECO:0000256" key="3">
    <source>
        <dbReference type="ARBA" id="ARBA00023015"/>
    </source>
</evidence>
<proteinExistence type="predicted"/>